<accession>A0AAF0Y866</accession>
<proteinExistence type="predicted"/>
<gene>
    <name evidence="2" type="ORF">LOC62_02G003423</name>
</gene>
<feature type="region of interest" description="Disordered" evidence="1">
    <location>
        <begin position="166"/>
        <end position="196"/>
    </location>
</feature>
<dbReference type="EMBL" id="CP086715">
    <property type="protein sequence ID" value="WOO79909.1"/>
    <property type="molecule type" value="Genomic_DNA"/>
</dbReference>
<reference evidence="2" key="1">
    <citation type="submission" date="2023-10" db="EMBL/GenBank/DDBJ databases">
        <authorList>
            <person name="Noh H."/>
        </authorList>
    </citation>
    <scope>NUCLEOTIDE SEQUENCE</scope>
    <source>
        <strain evidence="2">DUCC4014</strain>
    </source>
</reference>
<keyword evidence="3" id="KW-1185">Reference proteome</keyword>
<protein>
    <submittedName>
        <fullName evidence="2">Uncharacterized protein</fullName>
    </submittedName>
</protein>
<dbReference type="Proteomes" id="UP000827549">
    <property type="component" value="Chromosome 2"/>
</dbReference>
<evidence type="ECO:0000256" key="1">
    <source>
        <dbReference type="SAM" id="MobiDB-lite"/>
    </source>
</evidence>
<organism evidence="2 3">
    <name type="scientific">Vanrija pseudolonga</name>
    <dbReference type="NCBI Taxonomy" id="143232"/>
    <lineage>
        <taxon>Eukaryota</taxon>
        <taxon>Fungi</taxon>
        <taxon>Dikarya</taxon>
        <taxon>Basidiomycota</taxon>
        <taxon>Agaricomycotina</taxon>
        <taxon>Tremellomycetes</taxon>
        <taxon>Trichosporonales</taxon>
        <taxon>Trichosporonaceae</taxon>
        <taxon>Vanrija</taxon>
    </lineage>
</organism>
<evidence type="ECO:0000313" key="2">
    <source>
        <dbReference type="EMBL" id="WOO79909.1"/>
    </source>
</evidence>
<name>A0AAF0Y866_9TREE</name>
<dbReference type="GeneID" id="87806666"/>
<sequence>MGNGQSIVTTPSDLQCAEGCDQPNCGHSKFASHGSPGQPATQSVNSFTTAAGVYCYKHSYTMEKDRLGIYHCFYCDLEHGVEHDPSSDPLSDIRSTVALERTNLAAPAPAALGTGIQRMGSSTIGPTIPSLKKPAPVASLARQSQLPQLSRAEQFKLMSRDEQMANLDIGNGAPGDAHHHSAASGIPRPTKRGGKK</sequence>
<dbReference type="AlphaFoldDB" id="A0AAF0Y866"/>
<evidence type="ECO:0000313" key="3">
    <source>
        <dbReference type="Proteomes" id="UP000827549"/>
    </source>
</evidence>
<dbReference type="RefSeq" id="XP_062625941.1">
    <property type="nucleotide sequence ID" value="XM_062769957.1"/>
</dbReference>